<dbReference type="PANTHER" id="PTHR12526">
    <property type="entry name" value="GLYCOSYLTRANSFERASE"/>
    <property type="match status" value="1"/>
</dbReference>
<dbReference type="PANTHER" id="PTHR12526:SF510">
    <property type="entry name" value="D-INOSITOL 3-PHOSPHATE GLYCOSYLTRANSFERASE"/>
    <property type="match status" value="1"/>
</dbReference>
<dbReference type="RefSeq" id="WP_208236409.1">
    <property type="nucleotide sequence ID" value="NZ_BAAAQU010000001.1"/>
</dbReference>
<evidence type="ECO:0000259" key="3">
    <source>
        <dbReference type="Pfam" id="PF13579"/>
    </source>
</evidence>
<evidence type="ECO:0000313" key="4">
    <source>
        <dbReference type="EMBL" id="MBO2988784.1"/>
    </source>
</evidence>
<dbReference type="Proteomes" id="UP000668403">
    <property type="component" value="Unassembled WGS sequence"/>
</dbReference>
<comment type="caution">
    <text evidence="4">The sequence shown here is derived from an EMBL/GenBank/DDBJ whole genome shotgun (WGS) entry which is preliminary data.</text>
</comment>
<protein>
    <submittedName>
        <fullName evidence="4">Glycosyltransferase</fullName>
    </submittedName>
</protein>
<dbReference type="EMBL" id="JAGFBF010000001">
    <property type="protein sequence ID" value="MBO2988784.1"/>
    <property type="molecule type" value="Genomic_DNA"/>
</dbReference>
<keyword evidence="2" id="KW-0808">Transferase</keyword>
<proteinExistence type="predicted"/>
<sequence>MRPPPRHGASTVLIANPSADLYGSDRMVLEAARALIRAGSRVVVTCSVDGPLTGEMRGAGAEVRVLSTPVIRKRMLRPLGLLGLVRRIVVDLPRMRRLIADVRPRFVLANTLTIPFWTLAARMSRVPVIVYVHEAEASLSRVARALLLAPLRRANGVIYNSETSRLASSAPSLERRHRVATVVNGVANPGPATPPRPAITGALRVVYVGRLSPRKGVDLVIAAARLVHESGIDIEVELVGDVFPGYEWYAEDLARRAEESGLGERIRFAGFQPSVWPALAAADVVVVPSRADESFGNVVIEAALSGRPVIVADHTGLHEASAGLASAIRVPNDDARAIATALTGVREHWKASRAAALATAEFARRWYDPVEFRGRFVEAAERLGRED</sequence>
<dbReference type="GO" id="GO:0016757">
    <property type="term" value="F:glycosyltransferase activity"/>
    <property type="evidence" value="ECO:0007669"/>
    <property type="project" value="UniProtKB-KW"/>
</dbReference>
<keyword evidence="1" id="KW-0328">Glycosyltransferase</keyword>
<organism evidence="4 5">
    <name type="scientific">Leucobacter tardus</name>
    <dbReference type="NCBI Taxonomy" id="501483"/>
    <lineage>
        <taxon>Bacteria</taxon>
        <taxon>Bacillati</taxon>
        <taxon>Actinomycetota</taxon>
        <taxon>Actinomycetes</taxon>
        <taxon>Micrococcales</taxon>
        <taxon>Microbacteriaceae</taxon>
        <taxon>Leucobacter</taxon>
    </lineage>
</organism>
<dbReference type="AlphaFoldDB" id="A0A939TM42"/>
<dbReference type="Pfam" id="PF13692">
    <property type="entry name" value="Glyco_trans_1_4"/>
    <property type="match status" value="1"/>
</dbReference>
<gene>
    <name evidence="4" type="ORF">J4H85_02060</name>
</gene>
<dbReference type="Gene3D" id="3.40.50.2000">
    <property type="entry name" value="Glycogen Phosphorylase B"/>
    <property type="match status" value="2"/>
</dbReference>
<feature type="domain" description="Glycosyltransferase subfamily 4-like N-terminal" evidence="3">
    <location>
        <begin position="23"/>
        <end position="185"/>
    </location>
</feature>
<accession>A0A939TM42</accession>
<evidence type="ECO:0000256" key="2">
    <source>
        <dbReference type="ARBA" id="ARBA00022679"/>
    </source>
</evidence>
<dbReference type="InterPro" id="IPR028098">
    <property type="entry name" value="Glyco_trans_4-like_N"/>
</dbReference>
<dbReference type="SUPFAM" id="SSF53756">
    <property type="entry name" value="UDP-Glycosyltransferase/glycogen phosphorylase"/>
    <property type="match status" value="1"/>
</dbReference>
<name>A0A939TM42_9MICO</name>
<keyword evidence="5" id="KW-1185">Reference proteome</keyword>
<evidence type="ECO:0000256" key="1">
    <source>
        <dbReference type="ARBA" id="ARBA00022676"/>
    </source>
</evidence>
<dbReference type="Pfam" id="PF13579">
    <property type="entry name" value="Glyco_trans_4_4"/>
    <property type="match status" value="1"/>
</dbReference>
<reference evidence="4" key="1">
    <citation type="submission" date="2021-03" db="EMBL/GenBank/DDBJ databases">
        <title>Leucobacter chromiisoli sp. nov., isolated from chromium-containing soil of chemical plant.</title>
        <authorList>
            <person name="Xu Z."/>
        </authorList>
    </citation>
    <scope>NUCLEOTIDE SEQUENCE</scope>
    <source>
        <strain evidence="4">K 70/01</strain>
    </source>
</reference>
<evidence type="ECO:0000313" key="5">
    <source>
        <dbReference type="Proteomes" id="UP000668403"/>
    </source>
</evidence>